<evidence type="ECO:0000313" key="2">
    <source>
        <dbReference type="WBParaSite" id="L893_g2844.t1"/>
    </source>
</evidence>
<evidence type="ECO:0000313" key="1">
    <source>
        <dbReference type="Proteomes" id="UP000095287"/>
    </source>
</evidence>
<name>A0A1I7ZQ69_9BILA</name>
<sequence>MDTVPPYFIDSVMRSLASNERPWNTIYVPRSDQQELSGRWGRFRRKYRSESGGLEVIYAPDLRTEWKFYYKLHGFDHIKTRTLSPEVVKEMSKSISSFKFSVKQMFHFQCWSLIPQMHPYFRELTVINPDDEEKVVRLLTWLDAPIKCFDASHFKIDFEVHSNLVEKHPHFLQSFTSVKVRSLRQSLFLQLVQRMTFRETLQSIHISSVPERTSTNFLVDYFFSQSCRRLTVDFPDFHVVRNILSRWKTINPRGLAAYKIFEGVGASPADLNEIGIIGIPISSIKVETLTVIEQKVVKRKNIKSIHRINHPVDKRSKIYLVSLGPFQSTLLFV</sequence>
<reference evidence="2" key="1">
    <citation type="submission" date="2016-11" db="UniProtKB">
        <authorList>
            <consortium name="WormBaseParasite"/>
        </authorList>
    </citation>
    <scope>IDENTIFICATION</scope>
</reference>
<proteinExistence type="predicted"/>
<dbReference type="Proteomes" id="UP000095287">
    <property type="component" value="Unplaced"/>
</dbReference>
<dbReference type="AlphaFoldDB" id="A0A1I7ZQ69"/>
<accession>A0A1I7ZQ69</accession>
<organism evidence="1 2">
    <name type="scientific">Steinernema glaseri</name>
    <dbReference type="NCBI Taxonomy" id="37863"/>
    <lineage>
        <taxon>Eukaryota</taxon>
        <taxon>Metazoa</taxon>
        <taxon>Ecdysozoa</taxon>
        <taxon>Nematoda</taxon>
        <taxon>Chromadorea</taxon>
        <taxon>Rhabditida</taxon>
        <taxon>Tylenchina</taxon>
        <taxon>Panagrolaimomorpha</taxon>
        <taxon>Strongyloidoidea</taxon>
        <taxon>Steinernematidae</taxon>
        <taxon>Steinernema</taxon>
    </lineage>
</organism>
<keyword evidence="1" id="KW-1185">Reference proteome</keyword>
<protein>
    <submittedName>
        <fullName evidence="2">FTH domain-containing protein</fullName>
    </submittedName>
</protein>
<dbReference type="WBParaSite" id="L893_g2844.t1">
    <property type="protein sequence ID" value="L893_g2844.t1"/>
    <property type="gene ID" value="L893_g2844"/>
</dbReference>